<dbReference type="Pfam" id="PF12146">
    <property type="entry name" value="Hydrolase_4"/>
    <property type="match status" value="1"/>
</dbReference>
<protein>
    <submittedName>
        <fullName evidence="4">Alpha/beta hydrolase</fullName>
    </submittedName>
</protein>
<evidence type="ECO:0000259" key="3">
    <source>
        <dbReference type="Pfam" id="PF12146"/>
    </source>
</evidence>
<dbReference type="InterPro" id="IPR012020">
    <property type="entry name" value="ABHD4"/>
</dbReference>
<feature type="active site" description="Charge relay system" evidence="2">
    <location>
        <position position="305"/>
    </location>
</feature>
<feature type="active site" description="Charge relay system" evidence="2">
    <location>
        <position position="278"/>
    </location>
</feature>
<name>A0A2W5M4P8_9GAMM</name>
<dbReference type="PIRSF" id="PIRSF005211">
    <property type="entry name" value="Ab_hydro_YheT"/>
    <property type="match status" value="1"/>
</dbReference>
<dbReference type="Gene3D" id="3.40.50.1820">
    <property type="entry name" value="alpha/beta hydrolase"/>
    <property type="match status" value="1"/>
</dbReference>
<dbReference type="InterPro" id="IPR050960">
    <property type="entry name" value="AB_hydrolase_4_sf"/>
</dbReference>
<dbReference type="SUPFAM" id="SSF53474">
    <property type="entry name" value="alpha/beta-Hydrolases"/>
    <property type="match status" value="1"/>
</dbReference>
<dbReference type="GO" id="GO:0034338">
    <property type="term" value="F:short-chain carboxylesterase activity"/>
    <property type="evidence" value="ECO:0007669"/>
    <property type="project" value="TreeGrafter"/>
</dbReference>
<sequence length="336" mass="36820">MAVSAADFRPHPLLRNRHLQSILASSGVRRLLRRPSRSPGLHGAVEHILDCGEGVRLQGFLNRQTVREEARGLIVALHGWEGSAESSYVVATAARLLREGYDVFRLNFRDHGRTHHLNPGIFHSCLIDEAVGAVAAIARLSPQRPLAIVGFSLGGNFALRIALRAPAAGIALAYVLAVCPVVDPMAGLFGLEAGPRLYERYFMHKWRESLRLKQAAFPDSTLFDEADLRCGLRELTRLLVLRHTTFGSLENYLNGYSIAGRALAGLAVPTTILTAADDPVIPVADFHALELPPQAELDIARYGGHCAFIGDFSLRSWTEDYIAERIDRHVGCGDHA</sequence>
<evidence type="ECO:0000256" key="2">
    <source>
        <dbReference type="PIRSR" id="PIRSR005211-1"/>
    </source>
</evidence>
<dbReference type="InterPro" id="IPR022742">
    <property type="entry name" value="Hydrolase_4"/>
</dbReference>
<dbReference type="AlphaFoldDB" id="A0A2W5M4P8"/>
<feature type="domain" description="Serine aminopeptidase S33" evidence="3">
    <location>
        <begin position="69"/>
        <end position="285"/>
    </location>
</feature>
<dbReference type="InterPro" id="IPR029058">
    <property type="entry name" value="AB_hydrolase_fold"/>
</dbReference>
<dbReference type="EMBL" id="QFPO01000007">
    <property type="protein sequence ID" value="PZQ14717.1"/>
    <property type="molecule type" value="Genomic_DNA"/>
</dbReference>
<evidence type="ECO:0000256" key="1">
    <source>
        <dbReference type="ARBA" id="ARBA00010884"/>
    </source>
</evidence>
<comment type="caution">
    <text evidence="4">The sequence shown here is derived from an EMBL/GenBank/DDBJ whole genome shotgun (WGS) entry which is preliminary data.</text>
</comment>
<dbReference type="PANTHER" id="PTHR10794">
    <property type="entry name" value="ABHYDROLASE DOMAIN-CONTAINING PROTEIN"/>
    <property type="match status" value="1"/>
</dbReference>
<dbReference type="PANTHER" id="PTHR10794:SF63">
    <property type="entry name" value="ALPHA_BETA HYDROLASE 1, ISOFORM A"/>
    <property type="match status" value="1"/>
</dbReference>
<reference evidence="4 5" key="1">
    <citation type="submission" date="2017-08" db="EMBL/GenBank/DDBJ databases">
        <title>Infants hospitalized years apart are colonized by the same room-sourced microbial strains.</title>
        <authorList>
            <person name="Brooks B."/>
            <person name="Olm M.R."/>
            <person name="Firek B.A."/>
            <person name="Baker R."/>
            <person name="Thomas B.C."/>
            <person name="Morowitz M.J."/>
            <person name="Banfield J.F."/>
        </authorList>
    </citation>
    <scope>NUCLEOTIDE SEQUENCE [LARGE SCALE GENOMIC DNA]</scope>
    <source>
        <strain evidence="4">S2_005_003_R2_42</strain>
    </source>
</reference>
<accession>A0A2W5M4P8</accession>
<organism evidence="4 5">
    <name type="scientific">Rhodanobacter denitrificans</name>
    <dbReference type="NCBI Taxonomy" id="666685"/>
    <lineage>
        <taxon>Bacteria</taxon>
        <taxon>Pseudomonadati</taxon>
        <taxon>Pseudomonadota</taxon>
        <taxon>Gammaproteobacteria</taxon>
        <taxon>Lysobacterales</taxon>
        <taxon>Rhodanobacteraceae</taxon>
        <taxon>Rhodanobacter</taxon>
    </lineage>
</organism>
<evidence type="ECO:0000313" key="4">
    <source>
        <dbReference type="EMBL" id="PZQ14717.1"/>
    </source>
</evidence>
<comment type="similarity">
    <text evidence="1">Belongs to the AB hydrolase superfamily. AB hydrolase 4 family.</text>
</comment>
<proteinExistence type="inferred from homology"/>
<keyword evidence="4" id="KW-0378">Hydrolase</keyword>
<dbReference type="Proteomes" id="UP000249046">
    <property type="component" value="Unassembled WGS sequence"/>
</dbReference>
<feature type="active site" description="Charge relay system" evidence="2">
    <location>
        <position position="152"/>
    </location>
</feature>
<dbReference type="GO" id="GO:0047372">
    <property type="term" value="F:monoacylglycerol lipase activity"/>
    <property type="evidence" value="ECO:0007669"/>
    <property type="project" value="TreeGrafter"/>
</dbReference>
<evidence type="ECO:0000313" key="5">
    <source>
        <dbReference type="Proteomes" id="UP000249046"/>
    </source>
</evidence>
<gene>
    <name evidence="4" type="ORF">DI564_09435</name>
</gene>